<dbReference type="CDD" id="cd06588">
    <property type="entry name" value="PhnB_like"/>
    <property type="match status" value="1"/>
</dbReference>
<sequence>MAHHVTTHLMFNGVAEQAMRYYTSLFDDAEVTRIERYGPDEAGAEGSIRSAEFSLAGHRYLCIDSPVRHDFTFTPSMSLFVECEGNDEFEHLYMQLTTDGEVLMPPDDYGFSARFAWLNDRFGVSWQLNLA</sequence>
<dbReference type="SUPFAM" id="SSF54593">
    <property type="entry name" value="Glyoxalase/Bleomycin resistance protein/Dihydroxybiphenyl dioxygenase"/>
    <property type="match status" value="1"/>
</dbReference>
<name>A0A2N7U7U1_9GAMM</name>
<dbReference type="AlphaFoldDB" id="A0A2N7U7U1"/>
<organism evidence="2 3">
    <name type="scientific">Billgrantia endophytica</name>
    <dbReference type="NCBI Taxonomy" id="2033802"/>
    <lineage>
        <taxon>Bacteria</taxon>
        <taxon>Pseudomonadati</taxon>
        <taxon>Pseudomonadota</taxon>
        <taxon>Gammaproteobacteria</taxon>
        <taxon>Oceanospirillales</taxon>
        <taxon>Halomonadaceae</taxon>
        <taxon>Billgrantia</taxon>
    </lineage>
</organism>
<dbReference type="PIRSF" id="PIRSF021700">
    <property type="entry name" value="3_dmu_93_MTrfase"/>
    <property type="match status" value="1"/>
</dbReference>
<proteinExistence type="predicted"/>
<dbReference type="Pfam" id="PF06983">
    <property type="entry name" value="3-dmu-9_3-mt"/>
    <property type="match status" value="1"/>
</dbReference>
<protein>
    <submittedName>
        <fullName evidence="2">VOC family protein</fullName>
    </submittedName>
</protein>
<dbReference type="EMBL" id="PNRF01000012">
    <property type="protein sequence ID" value="PMR76469.1"/>
    <property type="molecule type" value="Genomic_DNA"/>
</dbReference>
<dbReference type="PANTHER" id="PTHR33990:SF4">
    <property type="entry name" value="PHNB-LIKE DOMAIN-CONTAINING PROTEIN"/>
    <property type="match status" value="1"/>
</dbReference>
<evidence type="ECO:0000259" key="1">
    <source>
        <dbReference type="Pfam" id="PF06983"/>
    </source>
</evidence>
<gene>
    <name evidence="2" type="ORF">C1H69_05335</name>
</gene>
<evidence type="ECO:0000313" key="3">
    <source>
        <dbReference type="Proteomes" id="UP000235803"/>
    </source>
</evidence>
<keyword evidence="3" id="KW-1185">Reference proteome</keyword>
<dbReference type="InterPro" id="IPR028973">
    <property type="entry name" value="PhnB-like"/>
</dbReference>
<evidence type="ECO:0000313" key="2">
    <source>
        <dbReference type="EMBL" id="PMR76469.1"/>
    </source>
</evidence>
<dbReference type="Gene3D" id="3.30.720.110">
    <property type="match status" value="1"/>
</dbReference>
<feature type="domain" description="PhnB-like" evidence="1">
    <location>
        <begin position="4"/>
        <end position="128"/>
    </location>
</feature>
<dbReference type="InterPro" id="IPR029068">
    <property type="entry name" value="Glyas_Bleomycin-R_OHBP_Dase"/>
</dbReference>
<dbReference type="InterPro" id="IPR009725">
    <property type="entry name" value="3_dmu_93_MTrfase"/>
</dbReference>
<accession>A0A2N7U7U1</accession>
<dbReference type="OrthoDB" id="9795306at2"/>
<dbReference type="Proteomes" id="UP000235803">
    <property type="component" value="Unassembled WGS sequence"/>
</dbReference>
<reference evidence="2 3" key="1">
    <citation type="submission" date="2018-01" db="EMBL/GenBank/DDBJ databases">
        <title>Halomonas endophytica sp. nov., isolated from storage liquid in the stems of Populus euphratica.</title>
        <authorList>
            <person name="Chen C."/>
        </authorList>
    </citation>
    <scope>NUCLEOTIDE SEQUENCE [LARGE SCALE GENOMIC DNA]</scope>
    <source>
        <strain evidence="2 3">MC28</strain>
    </source>
</reference>
<dbReference type="PANTHER" id="PTHR33990">
    <property type="entry name" value="PROTEIN YJDN-RELATED"/>
    <property type="match status" value="1"/>
</dbReference>
<dbReference type="RefSeq" id="WP_102652373.1">
    <property type="nucleotide sequence ID" value="NZ_PNRF01000012.1"/>
</dbReference>
<dbReference type="Gene3D" id="3.30.720.100">
    <property type="match status" value="1"/>
</dbReference>
<comment type="caution">
    <text evidence="2">The sequence shown here is derived from an EMBL/GenBank/DDBJ whole genome shotgun (WGS) entry which is preliminary data.</text>
</comment>